<gene>
    <name evidence="2" type="ORF">CIRG_05128</name>
</gene>
<dbReference type="Proteomes" id="UP000054565">
    <property type="component" value="Unassembled WGS sequence"/>
</dbReference>
<reference evidence="3" key="1">
    <citation type="journal article" date="2010" name="Genome Res.">
        <title>Population genomic sequencing of Coccidioides fungi reveals recent hybridization and transposon control.</title>
        <authorList>
            <person name="Neafsey D.E."/>
            <person name="Barker B.M."/>
            <person name="Sharpton T.J."/>
            <person name="Stajich J.E."/>
            <person name="Park D.J."/>
            <person name="Whiston E."/>
            <person name="Hung C.-Y."/>
            <person name="McMahan C."/>
            <person name="White J."/>
            <person name="Sykes S."/>
            <person name="Heiman D."/>
            <person name="Young S."/>
            <person name="Zeng Q."/>
            <person name="Abouelleil A."/>
            <person name="Aftuck L."/>
            <person name="Bessette D."/>
            <person name="Brown A."/>
            <person name="FitzGerald M."/>
            <person name="Lui A."/>
            <person name="Macdonald J.P."/>
            <person name="Priest M."/>
            <person name="Orbach M.J."/>
            <person name="Galgiani J.N."/>
            <person name="Kirkland T.N."/>
            <person name="Cole G.T."/>
            <person name="Birren B.W."/>
            <person name="Henn M.R."/>
            <person name="Taylor J.W."/>
            <person name="Rounsley S.D."/>
        </authorList>
    </citation>
    <scope>NUCLEOTIDE SEQUENCE [LARGE SCALE GENOMIC DNA]</scope>
    <source>
        <strain evidence="3">RMSCC 2394</strain>
    </source>
</reference>
<evidence type="ECO:0000256" key="1">
    <source>
        <dbReference type="SAM" id="MobiDB-lite"/>
    </source>
</evidence>
<dbReference type="EMBL" id="DS028095">
    <property type="protein sequence ID" value="KMP05448.1"/>
    <property type="molecule type" value="Genomic_DNA"/>
</dbReference>
<accession>A0A0J6YEP4</accession>
<evidence type="ECO:0000313" key="3">
    <source>
        <dbReference type="Proteomes" id="UP000054565"/>
    </source>
</evidence>
<feature type="region of interest" description="Disordered" evidence="1">
    <location>
        <begin position="1"/>
        <end position="31"/>
    </location>
</feature>
<feature type="compositionally biased region" description="Basic and acidic residues" evidence="1">
    <location>
        <begin position="1"/>
        <end position="11"/>
    </location>
</feature>
<organism evidence="2 3">
    <name type="scientific">Coccidioides immitis RMSCC 2394</name>
    <dbReference type="NCBI Taxonomy" id="404692"/>
    <lineage>
        <taxon>Eukaryota</taxon>
        <taxon>Fungi</taxon>
        <taxon>Dikarya</taxon>
        <taxon>Ascomycota</taxon>
        <taxon>Pezizomycotina</taxon>
        <taxon>Eurotiomycetes</taxon>
        <taxon>Eurotiomycetidae</taxon>
        <taxon>Onygenales</taxon>
        <taxon>Onygenaceae</taxon>
        <taxon>Coccidioides</taxon>
    </lineage>
</organism>
<protein>
    <submittedName>
        <fullName evidence="2">Uncharacterized protein</fullName>
    </submittedName>
</protein>
<name>A0A0J6YEP4_COCIT</name>
<sequence length="158" mass="17361">MERDDFRKDDKHDDDDALKSGASIKGGKDRISGVIISRVAGRIQALEPPNQEQMNASNSGVWLPWDAEFISARNPYSRSPVSQPEDEAIVSLATPHNCHHTGGSRRQYPTTSPHLRPGSNHQPPLSTTSLRPPRLRQGFAAIRASCAEAKATCRGLFH</sequence>
<feature type="region of interest" description="Disordered" evidence="1">
    <location>
        <begin position="94"/>
        <end position="132"/>
    </location>
</feature>
<dbReference type="AlphaFoldDB" id="A0A0J6YEP4"/>
<proteinExistence type="predicted"/>
<evidence type="ECO:0000313" key="2">
    <source>
        <dbReference type="EMBL" id="KMP05448.1"/>
    </source>
</evidence>
<feature type="compositionally biased region" description="Polar residues" evidence="1">
    <location>
        <begin position="107"/>
        <end position="130"/>
    </location>
</feature>